<dbReference type="PANTHER" id="PTHR43065:SF51">
    <property type="entry name" value="HISTIDINE KINASE"/>
    <property type="match status" value="1"/>
</dbReference>
<evidence type="ECO:0000256" key="14">
    <source>
        <dbReference type="SAM" id="Phobius"/>
    </source>
</evidence>
<dbReference type="Pfam" id="PF02518">
    <property type="entry name" value="HATPase_c"/>
    <property type="match status" value="1"/>
</dbReference>
<dbReference type="PROSITE" id="PS50113">
    <property type="entry name" value="PAC"/>
    <property type="match status" value="1"/>
</dbReference>
<evidence type="ECO:0000259" key="17">
    <source>
        <dbReference type="PROSITE" id="PS50113"/>
    </source>
</evidence>
<sequence>MNFPISKSITTKYLLLFTVILIVPGIIIYYIITGYASKIIKEDVKVQNIASKDIIAKRLNSEIEHVASQLQLIAGEGLESDLNINRMYNRAKQANSQSSVIHSIYYINEQKRVKFETPFASSQNNLIYHHPNFTQVYWTHTYALSDLIQNYRHQKVVTISVPVLTKDKEFKGIIVAELSRDYLSEVLKSVSLSRGHFGFLADRKGNVIASTSDKQLNKKFSVDKIPNVSGYTHINHNGQESLAAYQTNQEGWNLVYGVPTNVAFSPLHKLSLLLRVSFISILLLALFFIWLGIKNILQPIVKLTSYAKTYRNSQTFVPLNKEAPARDDELSILTRTIIEMGNSNYEKQKMLEQSERYLHDVLEGIPYGIITIDPRSKITYVNQQFERMVAFQRQDMIGVNLEDLPIKSESVDFILLHTLASGKDMEEIESYILDSDGRKRIVKVTTSTFYTDTSEVMGIIAVMQDITEIKQLQLRLQQSDKLASIGQITAGIAHEIKNPLAILSGSAELLLDEAEESACSEEVKELAADVFIVVNRLKEITNNFLNFANMSQKEKKEVSLVQVLEEVFHLLRLKCNEANISIVKDFEEKCLIAGVYDQLIQVFLNIVLNAMEAMDEGGYIIASIQTMNMNEEYVVVRIEDTGSGINKQDLEWLFNPFYSTKETGSGLGLTIARDIVKEHGGELFIESIEGKGTTITCRFPKQKNTKGGKKHGE</sequence>
<feature type="transmembrane region" description="Helical" evidence="14">
    <location>
        <begin position="13"/>
        <end position="32"/>
    </location>
</feature>
<dbReference type="InterPro" id="IPR005467">
    <property type="entry name" value="His_kinase_dom"/>
</dbReference>
<keyword evidence="7 14" id="KW-0812">Transmembrane</keyword>
<dbReference type="GO" id="GO:0005524">
    <property type="term" value="F:ATP binding"/>
    <property type="evidence" value="ECO:0007669"/>
    <property type="project" value="UniProtKB-KW"/>
</dbReference>
<feature type="domain" description="PAS" evidence="16">
    <location>
        <begin position="354"/>
        <end position="398"/>
    </location>
</feature>
<dbReference type="EMBL" id="CP010586">
    <property type="protein sequence ID" value="AKP77234.1"/>
    <property type="molecule type" value="Genomic_DNA"/>
</dbReference>
<evidence type="ECO:0000313" key="19">
    <source>
        <dbReference type="Proteomes" id="UP000036410"/>
    </source>
</evidence>
<dbReference type="InterPro" id="IPR000014">
    <property type="entry name" value="PAS"/>
</dbReference>
<evidence type="ECO:0000256" key="12">
    <source>
        <dbReference type="ARBA" id="ARBA00023012"/>
    </source>
</evidence>
<dbReference type="NCBIfam" id="TIGR00229">
    <property type="entry name" value="sensory_box"/>
    <property type="match status" value="1"/>
</dbReference>
<evidence type="ECO:0000256" key="9">
    <source>
        <dbReference type="ARBA" id="ARBA00022777"/>
    </source>
</evidence>
<evidence type="ECO:0000256" key="8">
    <source>
        <dbReference type="ARBA" id="ARBA00022741"/>
    </source>
</evidence>
<dbReference type="Gene3D" id="6.10.340.10">
    <property type="match status" value="1"/>
</dbReference>
<evidence type="ECO:0000256" key="7">
    <source>
        <dbReference type="ARBA" id="ARBA00022692"/>
    </source>
</evidence>
<dbReference type="GO" id="GO:0000155">
    <property type="term" value="F:phosphorelay sensor kinase activity"/>
    <property type="evidence" value="ECO:0007669"/>
    <property type="project" value="InterPro"/>
</dbReference>
<feature type="domain" description="PAC" evidence="17">
    <location>
        <begin position="426"/>
        <end position="478"/>
    </location>
</feature>
<dbReference type="Pfam" id="PF13426">
    <property type="entry name" value="PAS_9"/>
    <property type="match status" value="1"/>
</dbReference>
<dbReference type="Gene3D" id="3.30.450.20">
    <property type="entry name" value="PAS domain"/>
    <property type="match status" value="3"/>
</dbReference>
<evidence type="ECO:0000256" key="6">
    <source>
        <dbReference type="ARBA" id="ARBA00022679"/>
    </source>
</evidence>
<dbReference type="CDD" id="cd00082">
    <property type="entry name" value="HisKA"/>
    <property type="match status" value="1"/>
</dbReference>
<keyword evidence="5" id="KW-0597">Phosphoprotein</keyword>
<dbReference type="InterPro" id="IPR035965">
    <property type="entry name" value="PAS-like_dom_sf"/>
</dbReference>
<feature type="domain" description="Histidine kinase" evidence="15">
    <location>
        <begin position="491"/>
        <end position="703"/>
    </location>
</feature>
<dbReference type="InterPro" id="IPR004358">
    <property type="entry name" value="Sig_transdc_His_kin-like_C"/>
</dbReference>
<keyword evidence="8" id="KW-0547">Nucleotide-binding</keyword>
<dbReference type="PROSITE" id="PS50112">
    <property type="entry name" value="PAS"/>
    <property type="match status" value="1"/>
</dbReference>
<evidence type="ECO:0000256" key="3">
    <source>
        <dbReference type="ARBA" id="ARBA00012438"/>
    </source>
</evidence>
<dbReference type="SUPFAM" id="SSF55874">
    <property type="entry name" value="ATPase domain of HSP90 chaperone/DNA topoisomerase II/histidine kinase"/>
    <property type="match status" value="1"/>
</dbReference>
<dbReference type="InterPro" id="IPR036097">
    <property type="entry name" value="HisK_dim/P_sf"/>
</dbReference>
<comment type="catalytic activity">
    <reaction evidence="1">
        <text>ATP + protein L-histidine = ADP + protein N-phospho-L-histidine.</text>
        <dbReference type="EC" id="2.7.13.3"/>
    </reaction>
</comment>
<name>A0A806TGJ9_PRIMG</name>
<dbReference type="PANTHER" id="PTHR43065">
    <property type="entry name" value="SENSOR HISTIDINE KINASE"/>
    <property type="match status" value="1"/>
</dbReference>
<dbReference type="EC" id="2.7.13.3" evidence="3"/>
<dbReference type="InterPro" id="IPR036890">
    <property type="entry name" value="HATPase_C_sf"/>
</dbReference>
<keyword evidence="6 18" id="KW-0808">Transferase</keyword>
<dbReference type="InterPro" id="IPR033479">
    <property type="entry name" value="dCache_1"/>
</dbReference>
<comment type="subcellular location">
    <subcellularLocation>
        <location evidence="2">Cell membrane</location>
        <topology evidence="2">Multi-pass membrane protein</topology>
    </subcellularLocation>
</comment>
<dbReference type="PROSITE" id="PS50109">
    <property type="entry name" value="HIS_KIN"/>
    <property type="match status" value="1"/>
</dbReference>
<dbReference type="InterPro" id="IPR003594">
    <property type="entry name" value="HATPase_dom"/>
</dbReference>
<dbReference type="SUPFAM" id="SSF47384">
    <property type="entry name" value="Homodimeric domain of signal transducing histidine kinase"/>
    <property type="match status" value="1"/>
</dbReference>
<dbReference type="Proteomes" id="UP000036410">
    <property type="component" value="Chromosome"/>
</dbReference>
<evidence type="ECO:0000256" key="2">
    <source>
        <dbReference type="ARBA" id="ARBA00004651"/>
    </source>
</evidence>
<keyword evidence="11 14" id="KW-1133">Transmembrane helix</keyword>
<evidence type="ECO:0000256" key="4">
    <source>
        <dbReference type="ARBA" id="ARBA00022475"/>
    </source>
</evidence>
<gene>
    <name evidence="18" type="primary">kinE_6</name>
    <name evidence="18" type="ORF">AS52_02272</name>
</gene>
<evidence type="ECO:0000256" key="1">
    <source>
        <dbReference type="ARBA" id="ARBA00000085"/>
    </source>
</evidence>
<evidence type="ECO:0000256" key="5">
    <source>
        <dbReference type="ARBA" id="ARBA00022553"/>
    </source>
</evidence>
<keyword evidence="12" id="KW-0902">Two-component regulatory system</keyword>
<dbReference type="CDD" id="cd00130">
    <property type="entry name" value="PAS"/>
    <property type="match status" value="1"/>
</dbReference>
<organism evidence="18 19">
    <name type="scientific">Priestia megaterium Q3</name>
    <dbReference type="NCBI Taxonomy" id="1452722"/>
    <lineage>
        <taxon>Bacteria</taxon>
        <taxon>Bacillati</taxon>
        <taxon>Bacillota</taxon>
        <taxon>Bacilli</taxon>
        <taxon>Bacillales</taxon>
        <taxon>Bacillaceae</taxon>
        <taxon>Priestia</taxon>
    </lineage>
</organism>
<keyword evidence="9 18" id="KW-0418">Kinase</keyword>
<evidence type="ECO:0000313" key="18">
    <source>
        <dbReference type="EMBL" id="AKP77234.1"/>
    </source>
</evidence>
<dbReference type="SMART" id="SM00387">
    <property type="entry name" value="HATPase_c"/>
    <property type="match status" value="1"/>
</dbReference>
<protein>
    <recommendedName>
        <fullName evidence="3">histidine kinase</fullName>
        <ecNumber evidence="3">2.7.13.3</ecNumber>
    </recommendedName>
</protein>
<dbReference type="RefSeq" id="WP_033578914.1">
    <property type="nucleotide sequence ID" value="NZ_CP010586.1"/>
</dbReference>
<dbReference type="SMART" id="SM00091">
    <property type="entry name" value="PAS"/>
    <property type="match status" value="1"/>
</dbReference>
<dbReference type="Gene3D" id="3.30.565.10">
    <property type="entry name" value="Histidine kinase-like ATPase, C-terminal domain"/>
    <property type="match status" value="1"/>
</dbReference>
<evidence type="ECO:0000259" key="15">
    <source>
        <dbReference type="PROSITE" id="PS50109"/>
    </source>
</evidence>
<proteinExistence type="predicted"/>
<dbReference type="PRINTS" id="PR00344">
    <property type="entry name" value="BCTRLSENSOR"/>
</dbReference>
<feature type="transmembrane region" description="Helical" evidence="14">
    <location>
        <begin position="272"/>
        <end position="293"/>
    </location>
</feature>
<keyword evidence="4" id="KW-1003">Cell membrane</keyword>
<dbReference type="Pfam" id="PF02743">
    <property type="entry name" value="dCache_1"/>
    <property type="match status" value="1"/>
</dbReference>
<dbReference type="CDD" id="cd18773">
    <property type="entry name" value="PDC1_HK_sensor"/>
    <property type="match status" value="1"/>
</dbReference>
<dbReference type="AlphaFoldDB" id="A0A806TGJ9"/>
<dbReference type="InterPro" id="IPR003661">
    <property type="entry name" value="HisK_dim/P_dom"/>
</dbReference>
<evidence type="ECO:0000259" key="16">
    <source>
        <dbReference type="PROSITE" id="PS50112"/>
    </source>
</evidence>
<evidence type="ECO:0000256" key="10">
    <source>
        <dbReference type="ARBA" id="ARBA00022840"/>
    </source>
</evidence>
<reference evidence="18 19" key="1">
    <citation type="submission" date="2015-01" db="EMBL/GenBank/DDBJ databases">
        <title>Genome sequence of bacillus megaterium Q3.</title>
        <authorList>
            <person name="Wang Y."/>
            <person name="Luo K."/>
            <person name="Bai L."/>
            <person name="Luo F."/>
        </authorList>
    </citation>
    <scope>NUCLEOTIDE SEQUENCE [LARGE SCALE GENOMIC DNA]</scope>
    <source>
        <strain evidence="18 19">Q3</strain>
    </source>
</reference>
<keyword evidence="13 14" id="KW-0472">Membrane</keyword>
<accession>A0A806TGJ9</accession>
<keyword evidence="10" id="KW-0067">ATP-binding</keyword>
<dbReference type="Pfam" id="PF00512">
    <property type="entry name" value="HisKA"/>
    <property type="match status" value="1"/>
</dbReference>
<dbReference type="Gene3D" id="1.10.287.130">
    <property type="match status" value="1"/>
</dbReference>
<dbReference type="InterPro" id="IPR000700">
    <property type="entry name" value="PAS-assoc_C"/>
</dbReference>
<dbReference type="SMART" id="SM00388">
    <property type="entry name" value="HisKA"/>
    <property type="match status" value="1"/>
</dbReference>
<evidence type="ECO:0000256" key="13">
    <source>
        <dbReference type="ARBA" id="ARBA00023136"/>
    </source>
</evidence>
<evidence type="ECO:0000256" key="11">
    <source>
        <dbReference type="ARBA" id="ARBA00022989"/>
    </source>
</evidence>
<dbReference type="SUPFAM" id="SSF55785">
    <property type="entry name" value="PYP-like sensor domain (PAS domain)"/>
    <property type="match status" value="1"/>
</dbReference>
<dbReference type="GO" id="GO:0005886">
    <property type="term" value="C:plasma membrane"/>
    <property type="evidence" value="ECO:0007669"/>
    <property type="project" value="UniProtKB-SubCell"/>
</dbReference>